<keyword evidence="10" id="KW-0408">Iron</keyword>
<evidence type="ECO:0000256" key="3">
    <source>
        <dbReference type="ARBA" id="ARBA00022448"/>
    </source>
</evidence>
<keyword evidence="3" id="KW-0813">Transport</keyword>
<comment type="caution">
    <text evidence="15">The sequence shown here is derived from an EMBL/GenBank/DDBJ whole genome shotgun (WGS) entry which is preliminary data.</text>
</comment>
<dbReference type="AlphaFoldDB" id="A0AAW9DNH7"/>
<keyword evidence="11 13" id="KW-0472">Membrane</keyword>
<evidence type="ECO:0000313" key="15">
    <source>
        <dbReference type="EMBL" id="MDX5930285.1"/>
    </source>
</evidence>
<feature type="transmembrane region" description="Helical" evidence="13">
    <location>
        <begin position="12"/>
        <end position="35"/>
    </location>
</feature>
<dbReference type="PANTHER" id="PTHR30529">
    <property type="entry name" value="CYTOCHROME B561"/>
    <property type="match status" value="1"/>
</dbReference>
<evidence type="ECO:0000256" key="5">
    <source>
        <dbReference type="ARBA" id="ARBA00022617"/>
    </source>
</evidence>
<evidence type="ECO:0000256" key="9">
    <source>
        <dbReference type="ARBA" id="ARBA00022989"/>
    </source>
</evidence>
<dbReference type="GO" id="GO:0046872">
    <property type="term" value="F:metal ion binding"/>
    <property type="evidence" value="ECO:0007669"/>
    <property type="project" value="UniProtKB-KW"/>
</dbReference>
<comment type="similarity">
    <text evidence="12">Belongs to the cytochrome b561 family.</text>
</comment>
<dbReference type="EMBL" id="JAWXYB010000018">
    <property type="protein sequence ID" value="MDX5930285.1"/>
    <property type="molecule type" value="Genomic_DNA"/>
</dbReference>
<keyword evidence="6 13" id="KW-0812">Transmembrane</keyword>
<dbReference type="Pfam" id="PF01292">
    <property type="entry name" value="Ni_hydr_CYTB"/>
    <property type="match status" value="1"/>
</dbReference>
<keyword evidence="16" id="KW-1185">Reference proteome</keyword>
<dbReference type="Proteomes" id="UP001279553">
    <property type="component" value="Unassembled WGS sequence"/>
</dbReference>
<evidence type="ECO:0000256" key="2">
    <source>
        <dbReference type="ARBA" id="ARBA00004651"/>
    </source>
</evidence>
<evidence type="ECO:0000256" key="10">
    <source>
        <dbReference type="ARBA" id="ARBA00023004"/>
    </source>
</evidence>
<evidence type="ECO:0000259" key="14">
    <source>
        <dbReference type="Pfam" id="PF01292"/>
    </source>
</evidence>
<dbReference type="PANTHER" id="PTHR30529:SF1">
    <property type="entry name" value="CYTOCHROME B561 HOMOLOG 2"/>
    <property type="match status" value="1"/>
</dbReference>
<dbReference type="GO" id="GO:0020037">
    <property type="term" value="F:heme binding"/>
    <property type="evidence" value="ECO:0007669"/>
    <property type="project" value="TreeGrafter"/>
</dbReference>
<gene>
    <name evidence="15" type="ORF">SIL87_05820</name>
</gene>
<dbReference type="GO" id="GO:0005886">
    <property type="term" value="C:plasma membrane"/>
    <property type="evidence" value="ECO:0007669"/>
    <property type="project" value="UniProtKB-SubCell"/>
</dbReference>
<accession>A0AAW9DNH7</accession>
<feature type="transmembrane region" description="Helical" evidence="13">
    <location>
        <begin position="93"/>
        <end position="110"/>
    </location>
</feature>
<feature type="transmembrane region" description="Helical" evidence="13">
    <location>
        <begin position="47"/>
        <end position="67"/>
    </location>
</feature>
<dbReference type="SUPFAM" id="SSF81342">
    <property type="entry name" value="Transmembrane di-heme cytochromes"/>
    <property type="match status" value="1"/>
</dbReference>
<evidence type="ECO:0000313" key="16">
    <source>
        <dbReference type="Proteomes" id="UP001279553"/>
    </source>
</evidence>
<name>A0AAW9DNH7_ACIAO</name>
<dbReference type="Gene3D" id="1.20.950.20">
    <property type="entry name" value="Transmembrane di-heme cytochromes, Chain C"/>
    <property type="match status" value="1"/>
</dbReference>
<comment type="subcellular location">
    <subcellularLocation>
        <location evidence="2">Cell membrane</location>
        <topology evidence="2">Multi-pass membrane protein</topology>
    </subcellularLocation>
</comment>
<keyword evidence="5" id="KW-0349">Heme</keyword>
<evidence type="ECO:0000256" key="7">
    <source>
        <dbReference type="ARBA" id="ARBA00022723"/>
    </source>
</evidence>
<evidence type="ECO:0000256" key="13">
    <source>
        <dbReference type="SAM" id="Phobius"/>
    </source>
</evidence>
<keyword evidence="7" id="KW-0479">Metal-binding</keyword>
<reference evidence="15 16" key="1">
    <citation type="submission" date="2023-11" db="EMBL/GenBank/DDBJ databases">
        <title>MicrobeMod: A computational toolkit for identifying prokaryotic methylation and restriction-modification with nanopore sequencing.</title>
        <authorList>
            <person name="Crits-Christoph A."/>
            <person name="Kang S.C."/>
            <person name="Lee H."/>
            <person name="Ostrov N."/>
        </authorList>
    </citation>
    <scope>NUCLEOTIDE SEQUENCE [LARGE SCALE GENOMIC DNA]</scope>
    <source>
        <strain evidence="15 16">DSMZ 700</strain>
    </source>
</reference>
<dbReference type="InterPro" id="IPR016174">
    <property type="entry name" value="Di-haem_cyt_TM"/>
</dbReference>
<keyword evidence="9 13" id="KW-1133">Transmembrane helix</keyword>
<keyword evidence="8" id="KW-0249">Electron transport</keyword>
<comment type="cofactor">
    <cofactor evidence="1">
        <name>heme b</name>
        <dbReference type="ChEBI" id="CHEBI:60344"/>
    </cofactor>
</comment>
<evidence type="ECO:0000256" key="6">
    <source>
        <dbReference type="ARBA" id="ARBA00022692"/>
    </source>
</evidence>
<sequence length="181" mass="20185">MNRMEPRYRPLAQALHWLIALTVIGLLIVGLLLHYDVLPKSLRPTTAMLHMSFGLIILALMVLRVAVRLSGQAPPLPGSVSPAIRMASGTTQILFYVLLFAMPVFGVLFVEAHGGKVPFFGLFDLPTLVSKSRTIHSDFAFLHFWGGITLLVLLVLHVGGAIRHQMRGERILIRMMPRRSR</sequence>
<keyword evidence="4" id="KW-1003">Cell membrane</keyword>
<evidence type="ECO:0000256" key="4">
    <source>
        <dbReference type="ARBA" id="ARBA00022475"/>
    </source>
</evidence>
<organism evidence="15 16">
    <name type="scientific">Acidiphilium acidophilum</name>
    <name type="common">Thiobacillus acidophilus</name>
    <dbReference type="NCBI Taxonomy" id="76588"/>
    <lineage>
        <taxon>Bacteria</taxon>
        <taxon>Pseudomonadati</taxon>
        <taxon>Pseudomonadota</taxon>
        <taxon>Alphaproteobacteria</taxon>
        <taxon>Acetobacterales</taxon>
        <taxon>Acidocellaceae</taxon>
        <taxon>Acidiphilium</taxon>
    </lineage>
</organism>
<proteinExistence type="inferred from homology"/>
<evidence type="ECO:0000256" key="1">
    <source>
        <dbReference type="ARBA" id="ARBA00001970"/>
    </source>
</evidence>
<protein>
    <submittedName>
        <fullName evidence="15">Cytochrome b/b6 domain-containing protein</fullName>
    </submittedName>
</protein>
<feature type="domain" description="Cytochrome b561 bacterial/Ni-hydrogenase" evidence="14">
    <location>
        <begin position="7"/>
        <end position="177"/>
    </location>
</feature>
<dbReference type="RefSeq" id="WP_319613244.1">
    <property type="nucleotide sequence ID" value="NZ_JAWXYB010000018.1"/>
</dbReference>
<evidence type="ECO:0000256" key="8">
    <source>
        <dbReference type="ARBA" id="ARBA00022982"/>
    </source>
</evidence>
<dbReference type="GO" id="GO:0022904">
    <property type="term" value="P:respiratory electron transport chain"/>
    <property type="evidence" value="ECO:0007669"/>
    <property type="project" value="InterPro"/>
</dbReference>
<evidence type="ECO:0000256" key="11">
    <source>
        <dbReference type="ARBA" id="ARBA00023136"/>
    </source>
</evidence>
<evidence type="ECO:0000256" key="12">
    <source>
        <dbReference type="ARBA" id="ARBA00037975"/>
    </source>
</evidence>
<dbReference type="InterPro" id="IPR052168">
    <property type="entry name" value="Cytochrome_b561_oxidase"/>
</dbReference>
<dbReference type="GO" id="GO:0009055">
    <property type="term" value="F:electron transfer activity"/>
    <property type="evidence" value="ECO:0007669"/>
    <property type="project" value="InterPro"/>
</dbReference>
<dbReference type="InterPro" id="IPR011577">
    <property type="entry name" value="Cyt_b561_bac/Ni-Hgenase"/>
</dbReference>
<feature type="transmembrane region" description="Helical" evidence="13">
    <location>
        <begin position="140"/>
        <end position="162"/>
    </location>
</feature>